<accession>A0AAD7YTM1</accession>
<feature type="signal peptide" evidence="2">
    <location>
        <begin position="1"/>
        <end position="21"/>
    </location>
</feature>
<feature type="region of interest" description="Disordered" evidence="1">
    <location>
        <begin position="304"/>
        <end position="631"/>
    </location>
</feature>
<dbReference type="EMBL" id="JARGEI010000008">
    <property type="protein sequence ID" value="KAJ8727333.1"/>
    <property type="molecule type" value="Genomic_DNA"/>
</dbReference>
<dbReference type="InterPro" id="IPR053255">
    <property type="entry name" value="EGF-like_domain"/>
</dbReference>
<feature type="chain" id="PRO_5041947256" description="EGF-like domain-containing protein" evidence="2">
    <location>
        <begin position="22"/>
        <end position="746"/>
    </location>
</feature>
<feature type="compositionally biased region" description="Polar residues" evidence="1">
    <location>
        <begin position="601"/>
        <end position="630"/>
    </location>
</feature>
<evidence type="ECO:0000259" key="3">
    <source>
        <dbReference type="SMART" id="SM00181"/>
    </source>
</evidence>
<dbReference type="Gene3D" id="2.10.25.10">
    <property type="entry name" value="Laminin"/>
    <property type="match status" value="4"/>
</dbReference>
<evidence type="ECO:0000256" key="1">
    <source>
        <dbReference type="SAM" id="MobiDB-lite"/>
    </source>
</evidence>
<feature type="compositionally biased region" description="Low complexity" evidence="1">
    <location>
        <begin position="545"/>
        <end position="579"/>
    </location>
</feature>
<feature type="compositionally biased region" description="Polar residues" evidence="1">
    <location>
        <begin position="395"/>
        <end position="413"/>
    </location>
</feature>
<proteinExistence type="predicted"/>
<organism evidence="4 5">
    <name type="scientific">Mythimna separata</name>
    <name type="common">Oriental armyworm</name>
    <name type="synonym">Pseudaletia separata</name>
    <dbReference type="NCBI Taxonomy" id="271217"/>
    <lineage>
        <taxon>Eukaryota</taxon>
        <taxon>Metazoa</taxon>
        <taxon>Ecdysozoa</taxon>
        <taxon>Arthropoda</taxon>
        <taxon>Hexapoda</taxon>
        <taxon>Insecta</taxon>
        <taxon>Pterygota</taxon>
        <taxon>Neoptera</taxon>
        <taxon>Endopterygota</taxon>
        <taxon>Lepidoptera</taxon>
        <taxon>Glossata</taxon>
        <taxon>Ditrysia</taxon>
        <taxon>Noctuoidea</taxon>
        <taxon>Noctuidae</taxon>
        <taxon>Noctuinae</taxon>
        <taxon>Hadenini</taxon>
        <taxon>Mythimna</taxon>
    </lineage>
</organism>
<feature type="compositionally biased region" description="Low complexity" evidence="1">
    <location>
        <begin position="425"/>
        <end position="439"/>
    </location>
</feature>
<feature type="domain" description="EGF-like" evidence="3">
    <location>
        <begin position="682"/>
        <end position="716"/>
    </location>
</feature>
<dbReference type="AlphaFoldDB" id="A0AAD7YTM1"/>
<feature type="compositionally biased region" description="Low complexity" evidence="1">
    <location>
        <begin position="319"/>
        <end position="394"/>
    </location>
</feature>
<keyword evidence="5" id="KW-1185">Reference proteome</keyword>
<dbReference type="PANTHER" id="PTHR24047">
    <property type="entry name" value="FI01909P-RELATED"/>
    <property type="match status" value="1"/>
</dbReference>
<evidence type="ECO:0000313" key="5">
    <source>
        <dbReference type="Proteomes" id="UP001231518"/>
    </source>
</evidence>
<dbReference type="PANTHER" id="PTHR24047:SF32">
    <property type="entry name" value="FI01909P-RELATED"/>
    <property type="match status" value="1"/>
</dbReference>
<gene>
    <name evidence="4" type="ORF">PYW07_001452</name>
</gene>
<feature type="compositionally biased region" description="Low complexity" evidence="1">
    <location>
        <begin position="455"/>
        <end position="485"/>
    </location>
</feature>
<feature type="compositionally biased region" description="Polar residues" evidence="1">
    <location>
        <begin position="440"/>
        <end position="454"/>
    </location>
</feature>
<feature type="compositionally biased region" description="Polar residues" evidence="1">
    <location>
        <begin position="581"/>
        <end position="594"/>
    </location>
</feature>
<feature type="domain" description="EGF-like" evidence="3">
    <location>
        <begin position="647"/>
        <end position="680"/>
    </location>
</feature>
<dbReference type="SMART" id="SM00181">
    <property type="entry name" value="EGF"/>
    <property type="match status" value="5"/>
</dbReference>
<sequence length="746" mass="80264">MDTSINMRLLILALVVLCAHATPQYTKTAGGVKGGYSGRGYQYQGGENLVNNYYNNSTQHQGYGGYGGNGGYGVRPNHSEPVNYEKGVCYIEVPTASLVRDPAHVPAGNGSRPDLSRIRSCCSGYVRNIHNFRICDPVCDRECINGLCSAPNVCSCFPDHVKNLAGICVATCPIGCQNGQCSGGECICKDGYRLDSESKFCVPYCREQCGGPGLGNCTAPNVCECKNGLKPTPEGSCKSASSGSQPCDRCKDGQCVGGECRCNYGYSKNQYGECIPHCSIPCTPPTRCVAHNVCDNPANPSNPSATTVATTYGPHPSHNGQNPPGVPYGQQPQYPNYPGNSPSNYPGQAGQNYPSQPNQNYPGQPNQNYPGQPNQNYPGQPNQNYPGQSNQNYPGQTQPNFPGYQQINYPANQQSYYPGNPPNSYPGGPQSNQPGGPQSTHPGSPQNTNPSYPHNNSPGGQNPYPGYPGYQPTNNTGNPQNNRPGSQPSNYPGSPYNSTHPYPPNPNQRPQYNPNGQPIYTYVPGSLPGSPLYPDSQHLGPDQRPNQGNPSPNSSQPLPNGAYYPSSQYYPGSQYYPDQHPNPSSGYQPVQRPTNAEPLYPNSQYYPGPQTDRNPSQPNQGQYPSYTPGSEYQHIYPGSQMSAVEMLCSVPCVNGTCVGRDMCACKAGYVPIAGDTTRCEPHCTGCSNGVCVSPYVCQCHPGYMKDFTVKGRSPCVRRIRRSVDSSAAVNVADLLVFEIPDDDDVN</sequence>
<dbReference type="InterPro" id="IPR000742">
    <property type="entry name" value="EGF"/>
</dbReference>
<feature type="domain" description="EGF-like" evidence="3">
    <location>
        <begin position="171"/>
        <end position="202"/>
    </location>
</feature>
<evidence type="ECO:0000313" key="4">
    <source>
        <dbReference type="EMBL" id="KAJ8727333.1"/>
    </source>
</evidence>
<name>A0AAD7YTM1_MYTSE</name>
<evidence type="ECO:0000256" key="2">
    <source>
        <dbReference type="SAM" id="SignalP"/>
    </source>
</evidence>
<feature type="domain" description="EGF-like" evidence="3">
    <location>
        <begin position="246"/>
        <end position="275"/>
    </location>
</feature>
<feature type="domain" description="EGF-like" evidence="3">
    <location>
        <begin position="138"/>
        <end position="169"/>
    </location>
</feature>
<protein>
    <recommendedName>
        <fullName evidence="3">EGF-like domain-containing protein</fullName>
    </recommendedName>
</protein>
<feature type="compositionally biased region" description="Low complexity" evidence="1">
    <location>
        <begin position="508"/>
        <end position="518"/>
    </location>
</feature>
<keyword evidence="2" id="KW-0732">Signal</keyword>
<dbReference type="Proteomes" id="UP001231518">
    <property type="component" value="Chromosome 11"/>
</dbReference>
<comment type="caution">
    <text evidence="4">The sequence shown here is derived from an EMBL/GenBank/DDBJ whole genome shotgun (WGS) entry which is preliminary data.</text>
</comment>
<reference evidence="4" key="1">
    <citation type="submission" date="2023-03" db="EMBL/GenBank/DDBJ databases">
        <title>Chromosome-level genomes of two armyworms, Mythimna separata and Mythimna loreyi, provide insights into the biosynthesis and reception of sex pheromones.</title>
        <authorList>
            <person name="Zhao H."/>
        </authorList>
    </citation>
    <scope>NUCLEOTIDE SEQUENCE</scope>
    <source>
        <strain evidence="4">BeijingLab</strain>
        <tissue evidence="4">Pupa</tissue>
    </source>
</reference>
<feature type="compositionally biased region" description="Polar residues" evidence="1">
    <location>
        <begin position="486"/>
        <end position="500"/>
    </location>
</feature>